<accession>A0ABV7LCM4</accession>
<keyword evidence="1" id="KW-0472">Membrane</keyword>
<dbReference type="Pfam" id="PF07331">
    <property type="entry name" value="TctB"/>
    <property type="match status" value="1"/>
</dbReference>
<feature type="domain" description="DUF1468" evidence="2">
    <location>
        <begin position="11"/>
        <end position="155"/>
    </location>
</feature>
<comment type="caution">
    <text evidence="3">The sequence shown here is derived from an EMBL/GenBank/DDBJ whole genome shotgun (WGS) entry which is preliminary data.</text>
</comment>
<dbReference type="InterPro" id="IPR009936">
    <property type="entry name" value="DUF1468"/>
</dbReference>
<feature type="transmembrane region" description="Helical" evidence="1">
    <location>
        <begin position="130"/>
        <end position="150"/>
    </location>
</feature>
<dbReference type="EMBL" id="JBHRUV010000018">
    <property type="protein sequence ID" value="MFC3265667.1"/>
    <property type="molecule type" value="Genomic_DNA"/>
</dbReference>
<evidence type="ECO:0000256" key="1">
    <source>
        <dbReference type="SAM" id="Phobius"/>
    </source>
</evidence>
<dbReference type="RefSeq" id="WP_376829707.1">
    <property type="nucleotide sequence ID" value="NZ_JBHLWR010000006.1"/>
</dbReference>
<protein>
    <submittedName>
        <fullName evidence="3">Tripartite tricarboxylate transporter TctB family protein</fullName>
    </submittedName>
</protein>
<name>A0ABV7LCM4_9HYPH</name>
<proteinExistence type="predicted"/>
<keyword evidence="4" id="KW-1185">Reference proteome</keyword>
<gene>
    <name evidence="3" type="ORF">ACFOEX_04715</name>
</gene>
<feature type="transmembrane region" description="Helical" evidence="1">
    <location>
        <begin position="40"/>
        <end position="59"/>
    </location>
</feature>
<organism evidence="3 4">
    <name type="scientific">Camelimonas abortus</name>
    <dbReference type="NCBI Taxonomy" id="1017184"/>
    <lineage>
        <taxon>Bacteria</taxon>
        <taxon>Pseudomonadati</taxon>
        <taxon>Pseudomonadota</taxon>
        <taxon>Alphaproteobacteria</taxon>
        <taxon>Hyphomicrobiales</taxon>
        <taxon>Chelatococcaceae</taxon>
        <taxon>Camelimonas</taxon>
    </lineage>
</organism>
<evidence type="ECO:0000313" key="3">
    <source>
        <dbReference type="EMBL" id="MFC3265667.1"/>
    </source>
</evidence>
<sequence>MFALTGARLTALGLFGAAAAAFWQALQLPHWTFDGPGPGLYPQAVAAACMALALLALALEKPDPEPAAGDDEEAVARYDLAGPQERRTFHIYLAALGVLTAGSWFAGFTLTSLAVIILTMRFGEGVSWRATLVTAFLVTFVFLAGFGWLLQVSLPESAVDTTLRTLARKGGLL</sequence>
<evidence type="ECO:0000313" key="4">
    <source>
        <dbReference type="Proteomes" id="UP001595536"/>
    </source>
</evidence>
<feature type="transmembrane region" description="Helical" evidence="1">
    <location>
        <begin position="91"/>
        <end position="118"/>
    </location>
</feature>
<keyword evidence="1" id="KW-1133">Transmembrane helix</keyword>
<dbReference type="Proteomes" id="UP001595536">
    <property type="component" value="Unassembled WGS sequence"/>
</dbReference>
<reference evidence="4" key="1">
    <citation type="journal article" date="2019" name="Int. J. Syst. Evol. Microbiol.">
        <title>The Global Catalogue of Microorganisms (GCM) 10K type strain sequencing project: providing services to taxonomists for standard genome sequencing and annotation.</title>
        <authorList>
            <consortium name="The Broad Institute Genomics Platform"/>
            <consortium name="The Broad Institute Genome Sequencing Center for Infectious Disease"/>
            <person name="Wu L."/>
            <person name="Ma J."/>
        </authorList>
    </citation>
    <scope>NUCLEOTIDE SEQUENCE [LARGE SCALE GENOMIC DNA]</scope>
    <source>
        <strain evidence="4">CCM 7941</strain>
    </source>
</reference>
<keyword evidence="1" id="KW-0812">Transmembrane</keyword>
<evidence type="ECO:0000259" key="2">
    <source>
        <dbReference type="Pfam" id="PF07331"/>
    </source>
</evidence>